<reference evidence="3" key="1">
    <citation type="submission" date="2020-01" db="EMBL/GenBank/DDBJ databases">
        <title>Muricauda ochracea sp. nov., isolated from a tidal flat of Garorim bay in Korea.</title>
        <authorList>
            <person name="Kim D."/>
            <person name="Yoo Y."/>
            <person name="Kim J.-J."/>
        </authorList>
    </citation>
    <scope>NUCLEOTIDE SEQUENCE</scope>
    <source>
        <strain evidence="3">JGD-17</strain>
    </source>
</reference>
<comment type="caution">
    <text evidence="3">The sequence shown here is derived from an EMBL/GenBank/DDBJ whole genome shotgun (WGS) entry which is preliminary data.</text>
</comment>
<dbReference type="PIRSF" id="PIRSF006755">
    <property type="entry name" value="DTB_synth"/>
    <property type="match status" value="1"/>
</dbReference>
<protein>
    <recommendedName>
        <fullName evidence="2">ATP-dependent dethiobiotin synthetase BioD</fullName>
        <ecNumber evidence="2">6.3.3.3</ecNumber>
    </recommendedName>
    <alternativeName>
        <fullName evidence="2">DTB synthetase</fullName>
        <shortName evidence="2">DTBS</shortName>
    </alternativeName>
    <alternativeName>
        <fullName evidence="2">Dethiobiotin synthase</fullName>
    </alternativeName>
</protein>
<accession>A0A964TEE3</accession>
<dbReference type="GO" id="GO:0005524">
    <property type="term" value="F:ATP binding"/>
    <property type="evidence" value="ECO:0007669"/>
    <property type="project" value="UniProtKB-UniRule"/>
</dbReference>
<dbReference type="Pfam" id="PF13500">
    <property type="entry name" value="AAA_26"/>
    <property type="match status" value="1"/>
</dbReference>
<dbReference type="CDD" id="cd03109">
    <property type="entry name" value="DTBS"/>
    <property type="match status" value="1"/>
</dbReference>
<feature type="binding site" evidence="2">
    <location>
        <begin position="11"/>
        <end position="16"/>
    </location>
    <ligand>
        <name>ATP</name>
        <dbReference type="ChEBI" id="CHEBI:30616"/>
    </ligand>
</feature>
<keyword evidence="2" id="KW-0460">Magnesium</keyword>
<comment type="caution">
    <text evidence="2">Lacks conserved residue(s) required for the propagation of feature annotation.</text>
</comment>
<dbReference type="Gene3D" id="3.40.50.300">
    <property type="entry name" value="P-loop containing nucleotide triphosphate hydrolases"/>
    <property type="match status" value="1"/>
</dbReference>
<dbReference type="GO" id="GO:0004141">
    <property type="term" value="F:dethiobiotin synthase activity"/>
    <property type="evidence" value="ECO:0007669"/>
    <property type="project" value="UniProtKB-UniRule"/>
</dbReference>
<feature type="binding site" evidence="2">
    <location>
        <begin position="98"/>
        <end position="101"/>
    </location>
    <ligand>
        <name>ATP</name>
        <dbReference type="ChEBI" id="CHEBI:30616"/>
    </ligand>
</feature>
<feature type="binding site" evidence="2">
    <location>
        <position position="42"/>
    </location>
    <ligand>
        <name>Mg(2+)</name>
        <dbReference type="ChEBI" id="CHEBI:18420"/>
    </ligand>
</feature>
<feature type="binding site" evidence="2">
    <location>
        <position position="42"/>
    </location>
    <ligand>
        <name>ATP</name>
        <dbReference type="ChEBI" id="CHEBI:30616"/>
    </ligand>
</feature>
<keyword evidence="1 2" id="KW-0093">Biotin biosynthesis</keyword>
<dbReference type="InterPro" id="IPR004472">
    <property type="entry name" value="DTB_synth_BioD"/>
</dbReference>
<name>A0A964TEE3_9FLAO</name>
<evidence type="ECO:0000256" key="2">
    <source>
        <dbReference type="HAMAP-Rule" id="MF_00336"/>
    </source>
</evidence>
<dbReference type="PANTHER" id="PTHR43210:SF5">
    <property type="entry name" value="DETHIOBIOTIN SYNTHETASE"/>
    <property type="match status" value="1"/>
</dbReference>
<evidence type="ECO:0000313" key="3">
    <source>
        <dbReference type="EMBL" id="NAY91951.1"/>
    </source>
</evidence>
<comment type="cofactor">
    <cofactor evidence="2">
        <name>Mg(2+)</name>
        <dbReference type="ChEBI" id="CHEBI:18420"/>
    </cofactor>
</comment>
<dbReference type="PANTHER" id="PTHR43210">
    <property type="entry name" value="DETHIOBIOTIN SYNTHETASE"/>
    <property type="match status" value="1"/>
</dbReference>
<dbReference type="AlphaFoldDB" id="A0A964TEE3"/>
<keyword evidence="2" id="KW-0963">Cytoplasm</keyword>
<comment type="function">
    <text evidence="2">Catalyzes a mechanistically unusual reaction, the ATP-dependent insertion of CO2 between the N7 and N8 nitrogen atoms of 7,8-diaminopelargonic acid (DAPA, also called 7,8-diammoniononanoate) to form a ureido ring.</text>
</comment>
<evidence type="ECO:0000256" key="1">
    <source>
        <dbReference type="ARBA" id="ARBA00022756"/>
    </source>
</evidence>
<dbReference type="NCBIfam" id="TIGR00347">
    <property type="entry name" value="bioD"/>
    <property type="match status" value="1"/>
</dbReference>
<comment type="subcellular location">
    <subcellularLocation>
        <location evidence="2">Cytoplasm</location>
    </subcellularLocation>
</comment>
<dbReference type="Proteomes" id="UP000667650">
    <property type="component" value="Unassembled WGS sequence"/>
</dbReference>
<keyword evidence="2" id="KW-0067">ATP-binding</keyword>
<gene>
    <name evidence="2 3" type="primary">bioD</name>
    <name evidence="3" type="ORF">GTQ34_08475</name>
</gene>
<dbReference type="EC" id="6.3.3.3" evidence="2"/>
<dbReference type="RefSeq" id="WP_166523346.1">
    <property type="nucleotide sequence ID" value="NZ_JAAABI010000002.1"/>
</dbReference>
<evidence type="ECO:0000313" key="4">
    <source>
        <dbReference type="Proteomes" id="UP000667650"/>
    </source>
</evidence>
<dbReference type="GO" id="GO:0005829">
    <property type="term" value="C:cytosol"/>
    <property type="evidence" value="ECO:0007669"/>
    <property type="project" value="TreeGrafter"/>
</dbReference>
<dbReference type="HAMAP" id="MF_00336">
    <property type="entry name" value="BioD"/>
    <property type="match status" value="1"/>
</dbReference>
<dbReference type="GO" id="GO:0000287">
    <property type="term" value="F:magnesium ion binding"/>
    <property type="evidence" value="ECO:0007669"/>
    <property type="project" value="UniProtKB-UniRule"/>
</dbReference>
<feature type="binding site" evidence="2">
    <location>
        <position position="98"/>
    </location>
    <ligand>
        <name>Mg(2+)</name>
        <dbReference type="ChEBI" id="CHEBI:18420"/>
    </ligand>
</feature>
<comment type="similarity">
    <text evidence="2">Belongs to the dethiobiotin synthetase family.</text>
</comment>
<keyword evidence="2" id="KW-0547">Nucleotide-binding</keyword>
<comment type="pathway">
    <text evidence="2">Cofactor biosynthesis; biotin biosynthesis; biotin from 7,8-diaminononanoate: step 1/2.</text>
</comment>
<dbReference type="InterPro" id="IPR027417">
    <property type="entry name" value="P-loop_NTPase"/>
</dbReference>
<comment type="catalytic activity">
    <reaction evidence="2">
        <text>(7R,8S)-7,8-diammoniononanoate + CO2 + ATP = (4R,5S)-dethiobiotin + ADP + phosphate + 3 H(+)</text>
        <dbReference type="Rhea" id="RHEA:15805"/>
        <dbReference type="ChEBI" id="CHEBI:15378"/>
        <dbReference type="ChEBI" id="CHEBI:16526"/>
        <dbReference type="ChEBI" id="CHEBI:30616"/>
        <dbReference type="ChEBI" id="CHEBI:43474"/>
        <dbReference type="ChEBI" id="CHEBI:149469"/>
        <dbReference type="ChEBI" id="CHEBI:149473"/>
        <dbReference type="ChEBI" id="CHEBI:456216"/>
        <dbReference type="EC" id="6.3.3.3"/>
    </reaction>
</comment>
<feature type="active site" evidence="2">
    <location>
        <position position="31"/>
    </location>
</feature>
<comment type="subunit">
    <text evidence="2">Homodimer.</text>
</comment>
<feature type="binding site" evidence="2">
    <location>
        <position position="15"/>
    </location>
    <ligand>
        <name>Mg(2+)</name>
        <dbReference type="ChEBI" id="CHEBI:18420"/>
    </ligand>
</feature>
<sequence>MKLFVTGISTEVGKTIASAIIVEALEADYWKPVQAGDLEYSDSHKVEELISNAKTRIHKNSYALNTPMSPHAAAEIDGITIQLDEIKPPATDNHLVIEGAGGLLVPLNDTDTIMDLILPDYKVIVVSRHYLGSINHTLLTLGKLQEKHFDVGIIFSGDEHPTTESIILNKTGVTFLGRINEEPQFNKEIVSKYAAKFRNALKSF</sequence>
<keyword evidence="4" id="KW-1185">Reference proteome</keyword>
<dbReference type="GO" id="GO:0009102">
    <property type="term" value="P:biotin biosynthetic process"/>
    <property type="evidence" value="ECO:0007669"/>
    <property type="project" value="UniProtKB-UniRule"/>
</dbReference>
<proteinExistence type="inferred from homology"/>
<dbReference type="EMBL" id="JAAABI010000002">
    <property type="protein sequence ID" value="NAY91951.1"/>
    <property type="molecule type" value="Genomic_DNA"/>
</dbReference>
<organism evidence="3 4">
    <name type="scientific">Flagellimonas ochracea</name>
    <dbReference type="NCBI Taxonomy" id="2696472"/>
    <lineage>
        <taxon>Bacteria</taxon>
        <taxon>Pseudomonadati</taxon>
        <taxon>Bacteroidota</taxon>
        <taxon>Flavobacteriia</taxon>
        <taxon>Flavobacteriales</taxon>
        <taxon>Flavobacteriaceae</taxon>
        <taxon>Flagellimonas</taxon>
    </lineage>
</organism>
<keyword evidence="2 3" id="KW-0436">Ligase</keyword>
<keyword evidence="2" id="KW-0479">Metal-binding</keyword>
<dbReference type="SUPFAM" id="SSF52540">
    <property type="entry name" value="P-loop containing nucleoside triphosphate hydrolases"/>
    <property type="match status" value="1"/>
</dbReference>